<feature type="region of interest" description="Disordered" evidence="1">
    <location>
        <begin position="52"/>
        <end position="71"/>
    </location>
</feature>
<sequence>MYGPAPERALRQHSGRRVRAHVREPADGNRTRQDEGHAVQVRLLSGVCQVLPEGGQRGQSRRSSVLERRGGVLHQGLRGQLRLLGAEGNDDGPGRKLARGGRGAAAVPEGAADRGQQAAGDDQHDQEFGCECNQ</sequence>
<evidence type="ECO:0000313" key="2">
    <source>
        <dbReference type="EMBL" id="CAG6563788.1"/>
    </source>
</evidence>
<feature type="compositionally biased region" description="Basic and acidic residues" evidence="1">
    <location>
        <begin position="21"/>
        <end position="37"/>
    </location>
</feature>
<dbReference type="AlphaFoldDB" id="A0A8D8J1X8"/>
<feature type="compositionally biased region" description="Low complexity" evidence="1">
    <location>
        <begin position="104"/>
        <end position="120"/>
    </location>
</feature>
<dbReference type="EMBL" id="HBUE01165413">
    <property type="protein sequence ID" value="CAG6512335.1"/>
    <property type="molecule type" value="Transcribed_RNA"/>
</dbReference>
<name>A0A8D8J1X8_CULPI</name>
<proteinExistence type="predicted"/>
<organism evidence="2">
    <name type="scientific">Culex pipiens</name>
    <name type="common">House mosquito</name>
    <dbReference type="NCBI Taxonomy" id="7175"/>
    <lineage>
        <taxon>Eukaryota</taxon>
        <taxon>Metazoa</taxon>
        <taxon>Ecdysozoa</taxon>
        <taxon>Arthropoda</taxon>
        <taxon>Hexapoda</taxon>
        <taxon>Insecta</taxon>
        <taxon>Pterygota</taxon>
        <taxon>Neoptera</taxon>
        <taxon>Endopterygota</taxon>
        <taxon>Diptera</taxon>
        <taxon>Nematocera</taxon>
        <taxon>Culicoidea</taxon>
        <taxon>Culicidae</taxon>
        <taxon>Culicinae</taxon>
        <taxon>Culicini</taxon>
        <taxon>Culex</taxon>
        <taxon>Culex</taxon>
    </lineage>
</organism>
<reference evidence="2" key="1">
    <citation type="submission" date="2021-05" db="EMBL/GenBank/DDBJ databases">
        <authorList>
            <person name="Alioto T."/>
            <person name="Alioto T."/>
            <person name="Gomez Garrido J."/>
        </authorList>
    </citation>
    <scope>NUCLEOTIDE SEQUENCE</scope>
</reference>
<protein>
    <submittedName>
        <fullName evidence="2">(northern house mosquito) hypothetical protein</fullName>
    </submittedName>
</protein>
<feature type="region of interest" description="Disordered" evidence="1">
    <location>
        <begin position="83"/>
        <end position="134"/>
    </location>
</feature>
<dbReference type="EMBL" id="HBUE01270701">
    <property type="protein sequence ID" value="CAG6563788.1"/>
    <property type="molecule type" value="Transcribed_RNA"/>
</dbReference>
<accession>A0A8D8J1X8</accession>
<feature type="region of interest" description="Disordered" evidence="1">
    <location>
        <begin position="1"/>
        <end position="37"/>
    </location>
</feature>
<feature type="compositionally biased region" description="Basic residues" evidence="1">
    <location>
        <begin position="11"/>
        <end position="20"/>
    </location>
</feature>
<evidence type="ECO:0000256" key="1">
    <source>
        <dbReference type="SAM" id="MobiDB-lite"/>
    </source>
</evidence>